<protein>
    <submittedName>
        <fullName evidence="2">Uncharacterized protein</fullName>
    </submittedName>
</protein>
<comment type="caution">
    <text evidence="2">The sequence shown here is derived from an EMBL/GenBank/DDBJ whole genome shotgun (WGS) entry which is preliminary data.</text>
</comment>
<organism evidence="2">
    <name type="scientific">bioreactor metagenome</name>
    <dbReference type="NCBI Taxonomy" id="1076179"/>
    <lineage>
        <taxon>unclassified sequences</taxon>
        <taxon>metagenomes</taxon>
        <taxon>ecological metagenomes</taxon>
    </lineage>
</organism>
<accession>A0A645IZI5</accession>
<reference evidence="2" key="1">
    <citation type="submission" date="2019-08" db="EMBL/GenBank/DDBJ databases">
        <authorList>
            <person name="Kucharzyk K."/>
            <person name="Murdoch R.W."/>
            <person name="Higgins S."/>
            <person name="Loffler F."/>
        </authorList>
    </citation>
    <scope>NUCLEOTIDE SEQUENCE</scope>
</reference>
<dbReference type="AlphaFoldDB" id="A0A645IZI5"/>
<dbReference type="EMBL" id="VSSQ01127414">
    <property type="protein sequence ID" value="MPN56731.1"/>
    <property type="molecule type" value="Genomic_DNA"/>
</dbReference>
<sequence>MGLAGREYGLQWRLAAKLRQLGTDRRFFGLGPGLLARRNRVGNRADDDGGVAARCLENPLATPGGDHAPDGQIPVAAQTVPL</sequence>
<proteinExistence type="predicted"/>
<name>A0A645IZI5_9ZZZZ</name>
<evidence type="ECO:0000256" key="1">
    <source>
        <dbReference type="SAM" id="MobiDB-lite"/>
    </source>
</evidence>
<gene>
    <name evidence="2" type="ORF">SDC9_204423</name>
</gene>
<feature type="region of interest" description="Disordered" evidence="1">
    <location>
        <begin position="60"/>
        <end position="82"/>
    </location>
</feature>
<evidence type="ECO:0000313" key="2">
    <source>
        <dbReference type="EMBL" id="MPN56731.1"/>
    </source>
</evidence>